<evidence type="ECO:0000313" key="1">
    <source>
        <dbReference type="EMBL" id="KAF5832663.1"/>
    </source>
</evidence>
<comment type="caution">
    <text evidence="1">The sequence shown here is derived from an EMBL/GenBank/DDBJ whole genome shotgun (WGS) entry which is preliminary data.</text>
</comment>
<accession>A0ABQ7GDN2</accession>
<dbReference type="Proteomes" id="UP000815325">
    <property type="component" value="Unassembled WGS sequence"/>
</dbReference>
<gene>
    <name evidence="1" type="ORF">DUNSADRAFT_11408</name>
</gene>
<proteinExistence type="predicted"/>
<keyword evidence="2" id="KW-1185">Reference proteome</keyword>
<reference evidence="1" key="1">
    <citation type="submission" date="2017-08" db="EMBL/GenBank/DDBJ databases">
        <authorList>
            <person name="Polle J.E."/>
            <person name="Barry K."/>
            <person name="Cushman J."/>
            <person name="Schmutz J."/>
            <person name="Tran D."/>
            <person name="Hathwaick L.T."/>
            <person name="Yim W.C."/>
            <person name="Jenkins J."/>
            <person name="Mckie-Krisberg Z.M."/>
            <person name="Prochnik S."/>
            <person name="Lindquist E."/>
            <person name="Dockter R.B."/>
            <person name="Adam C."/>
            <person name="Molina H."/>
            <person name="Bunkerborg J."/>
            <person name="Jin E."/>
            <person name="Buchheim M."/>
            <person name="Magnuson J."/>
        </authorList>
    </citation>
    <scope>NUCLEOTIDE SEQUENCE</scope>
    <source>
        <strain evidence="1">CCAP 19/18</strain>
    </source>
</reference>
<organism evidence="1 2">
    <name type="scientific">Dunaliella salina</name>
    <name type="common">Green alga</name>
    <name type="synonym">Protococcus salinus</name>
    <dbReference type="NCBI Taxonomy" id="3046"/>
    <lineage>
        <taxon>Eukaryota</taxon>
        <taxon>Viridiplantae</taxon>
        <taxon>Chlorophyta</taxon>
        <taxon>core chlorophytes</taxon>
        <taxon>Chlorophyceae</taxon>
        <taxon>CS clade</taxon>
        <taxon>Chlamydomonadales</taxon>
        <taxon>Dunaliellaceae</taxon>
        <taxon>Dunaliella</taxon>
    </lineage>
</organism>
<protein>
    <submittedName>
        <fullName evidence="1">Uncharacterized protein</fullName>
    </submittedName>
</protein>
<dbReference type="EMBL" id="MU069858">
    <property type="protein sequence ID" value="KAF5832663.1"/>
    <property type="molecule type" value="Genomic_DNA"/>
</dbReference>
<evidence type="ECO:0000313" key="2">
    <source>
        <dbReference type="Proteomes" id="UP000815325"/>
    </source>
</evidence>
<name>A0ABQ7GDN2_DUNSA</name>
<sequence length="107" mass="11604">MVRKNVGALIRECEAWRRWECSALDAVAPAHEGRKTGKSTPTGLDEGCAGSDLLKKEKRTEECSSITCCCRLGFLRAVNYFAHCTCSVRSSQLACEGSQKSCSGVLV</sequence>